<dbReference type="PROSITE" id="PS51447">
    <property type="entry name" value="FDX_ACB"/>
    <property type="match status" value="1"/>
</dbReference>
<dbReference type="Pfam" id="PF03147">
    <property type="entry name" value="FDX-ACB"/>
    <property type="match status" value="1"/>
</dbReference>
<dbReference type="InterPro" id="IPR005146">
    <property type="entry name" value="B3/B4_tRNA-bd"/>
</dbReference>
<dbReference type="PANTHER" id="PTHR10947:SF0">
    <property type="entry name" value="PHENYLALANINE--TRNA LIGASE BETA SUBUNIT"/>
    <property type="match status" value="1"/>
</dbReference>
<dbReference type="SUPFAM" id="SSF55681">
    <property type="entry name" value="Class II aaRS and biotin synthetases"/>
    <property type="match status" value="1"/>
</dbReference>
<dbReference type="PROSITE" id="PS51483">
    <property type="entry name" value="B5"/>
    <property type="match status" value="1"/>
</dbReference>
<dbReference type="EC" id="6.1.1.20" evidence="5"/>
<dbReference type="SUPFAM" id="SSF46955">
    <property type="entry name" value="Putative DNA-binding domain"/>
    <property type="match status" value="1"/>
</dbReference>
<reference evidence="22" key="1">
    <citation type="submission" date="2018-05" db="EMBL/GenBank/DDBJ databases">
        <authorList>
            <person name="Lanie J.A."/>
            <person name="Ng W.-L."/>
            <person name="Kazmierczak K.M."/>
            <person name="Andrzejewski T.M."/>
            <person name="Davidsen T.M."/>
            <person name="Wayne K.J."/>
            <person name="Tettelin H."/>
            <person name="Glass J.I."/>
            <person name="Rusch D."/>
            <person name="Podicherti R."/>
            <person name="Tsui H.-C.T."/>
            <person name="Winkler M.E."/>
        </authorList>
    </citation>
    <scope>NUCLEOTIDE SEQUENCE</scope>
</reference>
<evidence type="ECO:0000256" key="18">
    <source>
        <dbReference type="ARBA" id="ARBA00049255"/>
    </source>
</evidence>
<organism evidence="22">
    <name type="scientific">marine metagenome</name>
    <dbReference type="NCBI Taxonomy" id="408172"/>
    <lineage>
        <taxon>unclassified sequences</taxon>
        <taxon>metagenomes</taxon>
        <taxon>ecological metagenomes</taxon>
    </lineage>
</organism>
<dbReference type="EMBL" id="UINC01001787">
    <property type="protein sequence ID" value="SUZ88782.1"/>
    <property type="molecule type" value="Genomic_DNA"/>
</dbReference>
<evidence type="ECO:0000313" key="22">
    <source>
        <dbReference type="EMBL" id="SUZ88782.1"/>
    </source>
</evidence>
<accession>A0A381RAP0</accession>
<evidence type="ECO:0000256" key="13">
    <source>
        <dbReference type="ARBA" id="ARBA00022842"/>
    </source>
</evidence>
<keyword evidence="13" id="KW-0460">Magnesium</keyword>
<keyword evidence="12" id="KW-0067">ATP-binding</keyword>
<feature type="domain" description="B5" evidence="21">
    <location>
        <begin position="378"/>
        <end position="454"/>
    </location>
</feature>
<dbReference type="Gene3D" id="3.50.40.10">
    <property type="entry name" value="Phenylalanyl-trna Synthetase, Chain B, domain 3"/>
    <property type="match status" value="1"/>
</dbReference>
<dbReference type="InterPro" id="IPR005121">
    <property type="entry name" value="Fdx_antiC-bd"/>
</dbReference>
<dbReference type="InterPro" id="IPR041616">
    <property type="entry name" value="PheRS_beta_core"/>
</dbReference>
<dbReference type="GO" id="GO:0000287">
    <property type="term" value="F:magnesium ion binding"/>
    <property type="evidence" value="ECO:0007669"/>
    <property type="project" value="InterPro"/>
</dbReference>
<comment type="subcellular location">
    <subcellularLocation>
        <location evidence="2">Cytoplasm</location>
    </subcellularLocation>
</comment>
<dbReference type="AlphaFoldDB" id="A0A381RAP0"/>
<dbReference type="SMART" id="SM00874">
    <property type="entry name" value="B5"/>
    <property type="match status" value="1"/>
</dbReference>
<evidence type="ECO:0000256" key="14">
    <source>
        <dbReference type="ARBA" id="ARBA00022884"/>
    </source>
</evidence>
<dbReference type="GO" id="GO:0004826">
    <property type="term" value="F:phenylalanine-tRNA ligase activity"/>
    <property type="evidence" value="ECO:0007669"/>
    <property type="project" value="UniProtKB-EC"/>
</dbReference>
<keyword evidence="15" id="KW-0648">Protein biosynthesis</keyword>
<dbReference type="NCBIfam" id="TIGR00472">
    <property type="entry name" value="pheT_bact"/>
    <property type="match status" value="1"/>
</dbReference>
<dbReference type="Pfam" id="PF01588">
    <property type="entry name" value="tRNA_bind"/>
    <property type="match status" value="1"/>
</dbReference>
<comment type="similarity">
    <text evidence="3">Belongs to the phenylalanyl-tRNA synthetase beta subunit family. Type 1 subfamily.</text>
</comment>
<dbReference type="GO" id="GO:0006432">
    <property type="term" value="P:phenylalanyl-tRNA aminoacylation"/>
    <property type="evidence" value="ECO:0007669"/>
    <property type="project" value="InterPro"/>
</dbReference>
<dbReference type="SUPFAM" id="SSF50249">
    <property type="entry name" value="Nucleic acid-binding proteins"/>
    <property type="match status" value="1"/>
</dbReference>
<evidence type="ECO:0000256" key="9">
    <source>
        <dbReference type="ARBA" id="ARBA00022598"/>
    </source>
</evidence>
<evidence type="ECO:0000259" key="19">
    <source>
        <dbReference type="PROSITE" id="PS50886"/>
    </source>
</evidence>
<dbReference type="InterPro" id="IPR036690">
    <property type="entry name" value="Fdx_antiC-bd_sf"/>
</dbReference>
<evidence type="ECO:0000256" key="3">
    <source>
        <dbReference type="ARBA" id="ARBA00008653"/>
    </source>
</evidence>
<dbReference type="PROSITE" id="PS50886">
    <property type="entry name" value="TRBD"/>
    <property type="match status" value="1"/>
</dbReference>
<dbReference type="GO" id="GO:0009328">
    <property type="term" value="C:phenylalanine-tRNA ligase complex"/>
    <property type="evidence" value="ECO:0007669"/>
    <property type="project" value="TreeGrafter"/>
</dbReference>
<evidence type="ECO:0000256" key="4">
    <source>
        <dbReference type="ARBA" id="ARBA00011209"/>
    </source>
</evidence>
<evidence type="ECO:0000259" key="21">
    <source>
        <dbReference type="PROSITE" id="PS51483"/>
    </source>
</evidence>
<protein>
    <recommendedName>
        <fullName evidence="6">Phenylalanine--tRNA ligase beta subunit</fullName>
        <ecNumber evidence="5">6.1.1.20</ecNumber>
    </recommendedName>
    <alternativeName>
        <fullName evidence="17">Phenylalanyl-tRNA synthetase beta subunit</fullName>
    </alternativeName>
</protein>
<keyword evidence="10" id="KW-0479">Metal-binding</keyword>
<evidence type="ECO:0000256" key="6">
    <source>
        <dbReference type="ARBA" id="ARBA00017032"/>
    </source>
</evidence>
<dbReference type="InterPro" id="IPR002547">
    <property type="entry name" value="tRNA-bd_dom"/>
</dbReference>
<comment type="subunit">
    <text evidence="4">Tetramer of two alpha and two beta subunits.</text>
</comment>
<evidence type="ECO:0000256" key="1">
    <source>
        <dbReference type="ARBA" id="ARBA00001946"/>
    </source>
</evidence>
<keyword evidence="11" id="KW-0547">Nucleotide-binding</keyword>
<dbReference type="InterPro" id="IPR020825">
    <property type="entry name" value="Phe-tRNA_synthase-like_B3/B4"/>
</dbReference>
<name>A0A381RAP0_9ZZZZ</name>
<dbReference type="Gene3D" id="3.30.70.380">
    <property type="entry name" value="Ferrodoxin-fold anticodon-binding domain"/>
    <property type="match status" value="1"/>
</dbReference>
<evidence type="ECO:0000256" key="7">
    <source>
        <dbReference type="ARBA" id="ARBA00022490"/>
    </source>
</evidence>
<feature type="domain" description="TRNA-binding" evidence="19">
    <location>
        <begin position="18"/>
        <end position="126"/>
    </location>
</feature>
<sequence>MADLLTNTGLEAEVAGIPESLSGIVIGKVETSEKHPNADRLKLCTVNDGTAIHQVVCGAPNVDKGQTIVFAKLGAILPGNFKIKKVKIRGVESCGMICSERELQLSDEHEGIMVLPDDLVAGQNFMEAYGHKFLSVELDLTPNRPDALSHQGVARDIAAITGREFNPLQVKPVKPVGNAALTISMEDPADCPRYIGGIVKNLKVGPSPDWMVERLKAAGQRSINNLVDISNYVLLEMGHPTHIFDYDKLDRKEILVRRAIKGEKLISLDEAEHELKETQLLITDGKSPIALAGVMGGLSSAVTEQTTTVLVESAYFNPITIRKSAKSLQMNTDASKRFERGADPEGAEKGFWHVVALLQELADGELVSEMVDEYPLAVTQSSLTLRRSELDLVLGHHVDQEEVDRLLDALEIESNWDGKDEWNCKPPLFRPDIDREIDIIEEIARIVGYDTLPTDENIYGVFRYAEPDPEKHIESIRTTLAGMGFHQVYSNSLQNETESGLAHKNAVELMNPLSREMGYLRTSLLPGLMRAADFNVKNGNCNFRLFELAHTHEQESEGFEGIKEYKHLAGVIYGMADESSVHHGEIAWEDLFSLKGYLSGLFQDKYGIRFELQPGVHAGYDYAQTVLLNRQNAGAMGRLSSDWIDKLDLDLQQAFGFDIRLNSILKMIGGKKQFSPINTFPKIARDLNLVMPESQAVGPVTKMILKKGQNLVVDARPANIFRDEKAVGKDRKSVTFSIEFQHHAKTLEDKDVNPIINDIISIVKKNFNAKLRS</sequence>
<dbReference type="InterPro" id="IPR005147">
    <property type="entry name" value="tRNA_synthase_B5-dom"/>
</dbReference>
<dbReference type="NCBIfam" id="NF045760">
    <property type="entry name" value="YtpR"/>
    <property type="match status" value="1"/>
</dbReference>
<evidence type="ECO:0000259" key="20">
    <source>
        <dbReference type="PROSITE" id="PS51447"/>
    </source>
</evidence>
<dbReference type="InterPro" id="IPR045060">
    <property type="entry name" value="Phe-tRNA-ligase_IIc_bsu"/>
</dbReference>
<dbReference type="GO" id="GO:0005524">
    <property type="term" value="F:ATP binding"/>
    <property type="evidence" value="ECO:0007669"/>
    <property type="project" value="UniProtKB-KW"/>
</dbReference>
<proteinExistence type="inferred from homology"/>
<keyword evidence="14" id="KW-0694">RNA-binding</keyword>
<dbReference type="InterPro" id="IPR033714">
    <property type="entry name" value="tRNA_bind_bactPheRS"/>
</dbReference>
<evidence type="ECO:0000256" key="2">
    <source>
        <dbReference type="ARBA" id="ARBA00004496"/>
    </source>
</evidence>
<dbReference type="FunFam" id="2.40.50.140:FF:000045">
    <property type="entry name" value="Phenylalanine--tRNA ligase beta subunit"/>
    <property type="match status" value="1"/>
</dbReference>
<keyword evidence="8" id="KW-0820">tRNA-binding</keyword>
<dbReference type="SMART" id="SM00896">
    <property type="entry name" value="FDX-ACB"/>
    <property type="match status" value="1"/>
</dbReference>
<comment type="catalytic activity">
    <reaction evidence="18">
        <text>tRNA(Phe) + L-phenylalanine + ATP = L-phenylalanyl-tRNA(Phe) + AMP + diphosphate + H(+)</text>
        <dbReference type="Rhea" id="RHEA:19413"/>
        <dbReference type="Rhea" id="RHEA-COMP:9668"/>
        <dbReference type="Rhea" id="RHEA-COMP:9699"/>
        <dbReference type="ChEBI" id="CHEBI:15378"/>
        <dbReference type="ChEBI" id="CHEBI:30616"/>
        <dbReference type="ChEBI" id="CHEBI:33019"/>
        <dbReference type="ChEBI" id="CHEBI:58095"/>
        <dbReference type="ChEBI" id="CHEBI:78442"/>
        <dbReference type="ChEBI" id="CHEBI:78531"/>
        <dbReference type="ChEBI" id="CHEBI:456215"/>
        <dbReference type="EC" id="6.1.1.20"/>
    </reaction>
</comment>
<keyword evidence="16" id="KW-0030">Aminoacyl-tRNA synthetase</keyword>
<comment type="cofactor">
    <cofactor evidence="1">
        <name>Mg(2+)</name>
        <dbReference type="ChEBI" id="CHEBI:18420"/>
    </cofactor>
</comment>
<evidence type="ECO:0000256" key="5">
    <source>
        <dbReference type="ARBA" id="ARBA00012814"/>
    </source>
</evidence>
<dbReference type="InterPro" id="IPR004532">
    <property type="entry name" value="Phe-tRNA-ligase_IIc_bsu_bact"/>
</dbReference>
<dbReference type="Pfam" id="PF03484">
    <property type="entry name" value="B5"/>
    <property type="match status" value="1"/>
</dbReference>
<dbReference type="Pfam" id="PF03483">
    <property type="entry name" value="B3_4"/>
    <property type="match status" value="1"/>
</dbReference>
<dbReference type="Gene3D" id="2.40.50.140">
    <property type="entry name" value="Nucleic acid-binding proteins"/>
    <property type="match status" value="1"/>
</dbReference>
<evidence type="ECO:0000256" key="12">
    <source>
        <dbReference type="ARBA" id="ARBA00022840"/>
    </source>
</evidence>
<dbReference type="CDD" id="cd02796">
    <property type="entry name" value="tRNA_bind_bactPheRS"/>
    <property type="match status" value="1"/>
</dbReference>
<dbReference type="SMART" id="SM00873">
    <property type="entry name" value="B3_4"/>
    <property type="match status" value="1"/>
</dbReference>
<evidence type="ECO:0000256" key="11">
    <source>
        <dbReference type="ARBA" id="ARBA00022741"/>
    </source>
</evidence>
<dbReference type="SUPFAM" id="SSF54991">
    <property type="entry name" value="Anticodon-binding domain of PheRS"/>
    <property type="match status" value="1"/>
</dbReference>
<dbReference type="Gene3D" id="3.30.56.10">
    <property type="match status" value="2"/>
</dbReference>
<gene>
    <name evidence="22" type="ORF">METZ01_LOCUS41636</name>
</gene>
<dbReference type="GO" id="GO:0000049">
    <property type="term" value="F:tRNA binding"/>
    <property type="evidence" value="ECO:0007669"/>
    <property type="project" value="UniProtKB-KW"/>
</dbReference>
<evidence type="ECO:0000256" key="16">
    <source>
        <dbReference type="ARBA" id="ARBA00023146"/>
    </source>
</evidence>
<dbReference type="FunFam" id="3.50.40.10:FF:000001">
    <property type="entry name" value="Phenylalanine--tRNA ligase beta subunit"/>
    <property type="match status" value="1"/>
</dbReference>
<dbReference type="Gene3D" id="3.30.930.10">
    <property type="entry name" value="Bira Bifunctional Protein, Domain 2"/>
    <property type="match status" value="1"/>
</dbReference>
<dbReference type="InterPro" id="IPR009061">
    <property type="entry name" value="DNA-bd_dom_put_sf"/>
</dbReference>
<keyword evidence="9" id="KW-0436">Ligase</keyword>
<evidence type="ECO:0000256" key="8">
    <source>
        <dbReference type="ARBA" id="ARBA00022555"/>
    </source>
</evidence>
<dbReference type="SUPFAM" id="SSF56037">
    <property type="entry name" value="PheT/TilS domain"/>
    <property type="match status" value="1"/>
</dbReference>
<dbReference type="InterPro" id="IPR045864">
    <property type="entry name" value="aa-tRNA-synth_II/BPL/LPL"/>
</dbReference>
<evidence type="ECO:0000256" key="17">
    <source>
        <dbReference type="ARBA" id="ARBA00033189"/>
    </source>
</evidence>
<dbReference type="HAMAP" id="MF_00283">
    <property type="entry name" value="Phe_tRNA_synth_beta1"/>
    <property type="match status" value="1"/>
</dbReference>
<feature type="domain" description="FDX-ACB" evidence="20">
    <location>
        <begin position="678"/>
        <end position="772"/>
    </location>
</feature>
<dbReference type="Pfam" id="PF17759">
    <property type="entry name" value="tRNA_synthFbeta"/>
    <property type="match status" value="1"/>
</dbReference>
<evidence type="ECO:0000256" key="10">
    <source>
        <dbReference type="ARBA" id="ARBA00022723"/>
    </source>
</evidence>
<evidence type="ECO:0000256" key="15">
    <source>
        <dbReference type="ARBA" id="ARBA00022917"/>
    </source>
</evidence>
<keyword evidence="7" id="KW-0963">Cytoplasm</keyword>
<dbReference type="PANTHER" id="PTHR10947">
    <property type="entry name" value="PHENYLALANYL-TRNA SYNTHETASE BETA CHAIN AND LEUCINE-RICH REPEAT-CONTAINING PROTEIN 47"/>
    <property type="match status" value="1"/>
</dbReference>
<dbReference type="InterPro" id="IPR012340">
    <property type="entry name" value="NA-bd_OB-fold"/>
</dbReference>